<accession>A0AAX4KN61</accession>
<gene>
    <name evidence="3" type="ORF">V865_005492</name>
</gene>
<dbReference type="RefSeq" id="XP_066085361.1">
    <property type="nucleotide sequence ID" value="XM_066229264.1"/>
</dbReference>
<evidence type="ECO:0000256" key="1">
    <source>
        <dbReference type="SAM" id="MobiDB-lite"/>
    </source>
</evidence>
<dbReference type="KEGG" id="ker:91104293"/>
<dbReference type="GeneID" id="91104293"/>
<dbReference type="Pfam" id="PF00651">
    <property type="entry name" value="BTB"/>
    <property type="match status" value="1"/>
</dbReference>
<dbReference type="Proteomes" id="UP001358614">
    <property type="component" value="Chromosome 1"/>
</dbReference>
<feature type="region of interest" description="Disordered" evidence="1">
    <location>
        <begin position="1"/>
        <end position="22"/>
    </location>
</feature>
<proteinExistence type="predicted"/>
<sequence length="140" mass="16093">MPTTENKIPKKSPAHDENDADITPISSEGQVFKVHAYMLKGNSTVFRHMLDDPALKPSGSIDIEASSEDWAHFLDFMYKCHAEAPSKWDKRILDLCDKFDCKIVRARIRYRLKEVIRSSPWEAFAFASHHDDTKMAKRAL</sequence>
<organism evidence="3 4">
    <name type="scientific">Kwoniella europaea PYCC6329</name>
    <dbReference type="NCBI Taxonomy" id="1423913"/>
    <lineage>
        <taxon>Eukaryota</taxon>
        <taxon>Fungi</taxon>
        <taxon>Dikarya</taxon>
        <taxon>Basidiomycota</taxon>
        <taxon>Agaricomycotina</taxon>
        <taxon>Tremellomycetes</taxon>
        <taxon>Tremellales</taxon>
        <taxon>Cryptococcaceae</taxon>
        <taxon>Kwoniella</taxon>
    </lineage>
</organism>
<dbReference type="EMBL" id="CP144089">
    <property type="protein sequence ID" value="WWD07394.1"/>
    <property type="molecule type" value="Genomic_DNA"/>
</dbReference>
<protein>
    <recommendedName>
        <fullName evidence="2">BTB domain-containing protein</fullName>
    </recommendedName>
</protein>
<reference evidence="3 4" key="1">
    <citation type="submission" date="2024-01" db="EMBL/GenBank/DDBJ databases">
        <title>Comparative genomics of Cryptococcus and Kwoniella reveals pathogenesis evolution and contrasting modes of karyotype evolution via chromosome fusion or intercentromeric recombination.</title>
        <authorList>
            <person name="Coelho M.A."/>
            <person name="David-Palma M."/>
            <person name="Shea T."/>
            <person name="Bowers K."/>
            <person name="McGinley-Smith S."/>
            <person name="Mohammad A.W."/>
            <person name="Gnirke A."/>
            <person name="Yurkov A.M."/>
            <person name="Nowrousian M."/>
            <person name="Sun S."/>
            <person name="Cuomo C.A."/>
            <person name="Heitman J."/>
        </authorList>
    </citation>
    <scope>NUCLEOTIDE SEQUENCE [LARGE SCALE GENOMIC DNA]</scope>
    <source>
        <strain evidence="3 4">PYCC6329</strain>
    </source>
</reference>
<evidence type="ECO:0000313" key="4">
    <source>
        <dbReference type="Proteomes" id="UP001358614"/>
    </source>
</evidence>
<dbReference type="AlphaFoldDB" id="A0AAX4KN61"/>
<dbReference type="CDD" id="cd18186">
    <property type="entry name" value="BTB_POZ_ZBTB_KLHL-like"/>
    <property type="match status" value="1"/>
</dbReference>
<evidence type="ECO:0000313" key="3">
    <source>
        <dbReference type="EMBL" id="WWD07394.1"/>
    </source>
</evidence>
<keyword evidence="4" id="KW-1185">Reference proteome</keyword>
<dbReference type="InterPro" id="IPR000210">
    <property type="entry name" value="BTB/POZ_dom"/>
</dbReference>
<evidence type="ECO:0000259" key="2">
    <source>
        <dbReference type="PROSITE" id="PS50097"/>
    </source>
</evidence>
<name>A0AAX4KN61_9TREE</name>
<dbReference type="PROSITE" id="PS50097">
    <property type="entry name" value="BTB"/>
    <property type="match status" value="1"/>
</dbReference>
<dbReference type="Gene3D" id="3.30.710.10">
    <property type="entry name" value="Potassium Channel Kv1.1, Chain A"/>
    <property type="match status" value="1"/>
</dbReference>
<dbReference type="InterPro" id="IPR011333">
    <property type="entry name" value="SKP1/BTB/POZ_sf"/>
</dbReference>
<dbReference type="SUPFAM" id="SSF54695">
    <property type="entry name" value="POZ domain"/>
    <property type="match status" value="1"/>
</dbReference>
<feature type="domain" description="BTB" evidence="2">
    <location>
        <begin position="20"/>
        <end position="86"/>
    </location>
</feature>